<protein>
    <recommendedName>
        <fullName evidence="5">Secreted protein</fullName>
    </recommendedName>
</protein>
<dbReference type="Pfam" id="PF19797">
    <property type="entry name" value="DUF6281"/>
    <property type="match status" value="1"/>
</dbReference>
<dbReference type="EMBL" id="PJOS01000035">
    <property type="protein sequence ID" value="PKT71368.1"/>
    <property type="molecule type" value="Genomic_DNA"/>
</dbReference>
<sequence>MMAAHPFVRAGSAWALLTVVLVTTSVACTASGTSDDDGDSASSCAYRVEYENRTYTGAEAKGFAPGDKLGTATLPACDDTPDDDNDGQATPTSTTAYAIKGVDPGIAIALKESSDDVIFINLDSDTELPEIKKLIQGP</sequence>
<evidence type="ECO:0008006" key="5">
    <source>
        <dbReference type="Google" id="ProtNLM"/>
    </source>
</evidence>
<feature type="region of interest" description="Disordered" evidence="1">
    <location>
        <begin position="71"/>
        <end position="92"/>
    </location>
</feature>
<evidence type="ECO:0000313" key="3">
    <source>
        <dbReference type="EMBL" id="PKT71368.1"/>
    </source>
</evidence>
<dbReference type="AlphaFoldDB" id="A0A2I0SN56"/>
<comment type="caution">
    <text evidence="3">The sequence shown here is derived from an EMBL/GenBank/DDBJ whole genome shotgun (WGS) entry which is preliminary data.</text>
</comment>
<feature type="chain" id="PRO_5039281537" description="Secreted protein" evidence="2">
    <location>
        <begin position="31"/>
        <end position="138"/>
    </location>
</feature>
<proteinExistence type="predicted"/>
<name>A0A2I0SN56_9ACTN</name>
<dbReference type="InterPro" id="IPR046248">
    <property type="entry name" value="DUF6281"/>
</dbReference>
<feature type="signal peptide" evidence="2">
    <location>
        <begin position="1"/>
        <end position="30"/>
    </location>
</feature>
<evidence type="ECO:0000256" key="2">
    <source>
        <dbReference type="SAM" id="SignalP"/>
    </source>
</evidence>
<organism evidence="3 4">
    <name type="scientific">Streptomyces populi</name>
    <dbReference type="NCBI Taxonomy" id="2058924"/>
    <lineage>
        <taxon>Bacteria</taxon>
        <taxon>Bacillati</taxon>
        <taxon>Actinomycetota</taxon>
        <taxon>Actinomycetes</taxon>
        <taxon>Kitasatosporales</taxon>
        <taxon>Streptomycetaceae</taxon>
        <taxon>Streptomyces</taxon>
    </lineage>
</organism>
<accession>A0A2I0SN56</accession>
<evidence type="ECO:0000313" key="4">
    <source>
        <dbReference type="Proteomes" id="UP000236178"/>
    </source>
</evidence>
<keyword evidence="2" id="KW-0732">Signal</keyword>
<dbReference type="RefSeq" id="WP_103550777.1">
    <property type="nucleotide sequence ID" value="NZ_JBHJSK010000032.1"/>
</dbReference>
<dbReference type="OrthoDB" id="4262562at2"/>
<reference evidence="3 4" key="1">
    <citation type="submission" date="2017-12" db="EMBL/GenBank/DDBJ databases">
        <title>Streptomyces populusis sp. nov., a novel endophytic actinobacterium isolated from stems of Populus adenopoda Maxim.</title>
        <authorList>
            <person name="Wang Z."/>
        </authorList>
    </citation>
    <scope>NUCLEOTIDE SEQUENCE [LARGE SCALE GENOMIC DNA]</scope>
    <source>
        <strain evidence="3 4">A249</strain>
    </source>
</reference>
<dbReference type="Proteomes" id="UP000236178">
    <property type="component" value="Unassembled WGS sequence"/>
</dbReference>
<evidence type="ECO:0000256" key="1">
    <source>
        <dbReference type="SAM" id="MobiDB-lite"/>
    </source>
</evidence>
<keyword evidence="4" id="KW-1185">Reference proteome</keyword>
<gene>
    <name evidence="3" type="ORF">CW362_19385</name>
</gene>